<evidence type="ECO:0000313" key="4">
    <source>
        <dbReference type="Proteomes" id="UP001294412"/>
    </source>
</evidence>
<dbReference type="InterPro" id="IPR054416">
    <property type="entry name" value="GST_UstS-like_C"/>
</dbReference>
<dbReference type="Gene3D" id="3.40.30.10">
    <property type="entry name" value="Glutaredoxin"/>
    <property type="match status" value="1"/>
</dbReference>
<dbReference type="Proteomes" id="UP001294412">
    <property type="component" value="Unassembled WGS sequence"/>
</dbReference>
<accession>A0ABU5I5V0</accession>
<dbReference type="EMBL" id="JAXLPB010000005">
    <property type="protein sequence ID" value="MDY8110472.1"/>
    <property type="molecule type" value="Genomic_DNA"/>
</dbReference>
<keyword evidence="4" id="KW-1185">Reference proteome</keyword>
<dbReference type="Gene3D" id="1.20.1050.10">
    <property type="match status" value="1"/>
</dbReference>
<dbReference type="Pfam" id="PF13417">
    <property type="entry name" value="GST_N_3"/>
    <property type="match status" value="1"/>
</dbReference>
<dbReference type="CDD" id="cd03038">
    <property type="entry name" value="GST_N_etherase_LigE"/>
    <property type="match status" value="1"/>
</dbReference>
<dbReference type="SUPFAM" id="SSF47616">
    <property type="entry name" value="GST C-terminal domain-like"/>
    <property type="match status" value="1"/>
</dbReference>
<sequence length="341" mass="38696">MAAFGMAGRRREEGARKNQRPSAADPALVGRTLPKAKAACRFRQIEPLRFADRRLRTPIVRRILLAGYPVSVCQSIPGLSNPCSRFRFHSRLGKIGPEPRQGRTGSKCGCMAITLYELVGTDDAKPFSPHCWKVRMCLRHKGLAFRTESVRFTEIPHIEGGVARTLPILRDGDHLIIDSFRIADHLETRYPDRPSLFGGENGRNYARFLEGWALRDVHLALTRIAALEILELLDLPDQEHFRRSREARFGSSLEHIGAHREELVSALRETFEPVRRVLSETPFLGGKSPLFADFVIFGALQWVRIVSEYPILLRDDPINEWFERCLDLYDGEGRSVAARSD</sequence>
<evidence type="ECO:0000256" key="1">
    <source>
        <dbReference type="SAM" id="MobiDB-lite"/>
    </source>
</evidence>
<evidence type="ECO:0000313" key="3">
    <source>
        <dbReference type="EMBL" id="MDY8110472.1"/>
    </source>
</evidence>
<reference evidence="3 4" key="1">
    <citation type="submission" date="2023-12" db="EMBL/GenBank/DDBJ databases">
        <title>Description of Novel Strain Fulvimarina sp. 2208YS6-2-32 isolated from Uroteuthis (Photololigo) edulis.</title>
        <authorList>
            <person name="Park J.-S."/>
        </authorList>
    </citation>
    <scope>NUCLEOTIDE SEQUENCE [LARGE SCALE GENOMIC DNA]</scope>
    <source>
        <strain evidence="3 4">2208YS6-2-32</strain>
    </source>
</reference>
<dbReference type="InterPro" id="IPR036249">
    <property type="entry name" value="Thioredoxin-like_sf"/>
</dbReference>
<gene>
    <name evidence="3" type="ORF">U0C82_15120</name>
</gene>
<name>A0ABU5I5V0_9HYPH</name>
<dbReference type="SUPFAM" id="SSF52833">
    <property type="entry name" value="Thioredoxin-like"/>
    <property type="match status" value="1"/>
</dbReference>
<dbReference type="PROSITE" id="PS50404">
    <property type="entry name" value="GST_NTER"/>
    <property type="match status" value="1"/>
</dbReference>
<dbReference type="InterPro" id="IPR036282">
    <property type="entry name" value="Glutathione-S-Trfase_C_sf"/>
</dbReference>
<organism evidence="3 4">
    <name type="scientific">Fulvimarina uroteuthidis</name>
    <dbReference type="NCBI Taxonomy" id="3098149"/>
    <lineage>
        <taxon>Bacteria</taxon>
        <taxon>Pseudomonadati</taxon>
        <taxon>Pseudomonadota</taxon>
        <taxon>Alphaproteobacteria</taxon>
        <taxon>Hyphomicrobiales</taxon>
        <taxon>Aurantimonadaceae</taxon>
        <taxon>Fulvimarina</taxon>
    </lineage>
</organism>
<comment type="caution">
    <text evidence="3">The sequence shown here is derived from an EMBL/GenBank/DDBJ whole genome shotgun (WGS) entry which is preliminary data.</text>
</comment>
<dbReference type="InterPro" id="IPR004045">
    <property type="entry name" value="Glutathione_S-Trfase_N"/>
</dbReference>
<proteinExistence type="predicted"/>
<evidence type="ECO:0000259" key="2">
    <source>
        <dbReference type="PROSITE" id="PS50404"/>
    </source>
</evidence>
<protein>
    <submittedName>
        <fullName evidence="3">Glutathione S-transferase family protein</fullName>
    </submittedName>
</protein>
<dbReference type="Pfam" id="PF22041">
    <property type="entry name" value="GST_C_7"/>
    <property type="match status" value="1"/>
</dbReference>
<feature type="domain" description="GST N-terminal" evidence="2">
    <location>
        <begin position="118"/>
        <end position="194"/>
    </location>
</feature>
<feature type="region of interest" description="Disordered" evidence="1">
    <location>
        <begin position="1"/>
        <end position="26"/>
    </location>
</feature>